<evidence type="ECO:0000256" key="1">
    <source>
        <dbReference type="SAM" id="MobiDB-lite"/>
    </source>
</evidence>
<feature type="region of interest" description="Disordered" evidence="1">
    <location>
        <begin position="889"/>
        <end position="911"/>
    </location>
</feature>
<feature type="compositionally biased region" description="Polar residues" evidence="1">
    <location>
        <begin position="247"/>
        <end position="260"/>
    </location>
</feature>
<feature type="region of interest" description="Disordered" evidence="1">
    <location>
        <begin position="1156"/>
        <end position="1236"/>
    </location>
</feature>
<feature type="region of interest" description="Disordered" evidence="1">
    <location>
        <begin position="704"/>
        <end position="755"/>
    </location>
</feature>
<organism evidence="2 3">
    <name type="scientific">Ascobolus immersus RN42</name>
    <dbReference type="NCBI Taxonomy" id="1160509"/>
    <lineage>
        <taxon>Eukaryota</taxon>
        <taxon>Fungi</taxon>
        <taxon>Dikarya</taxon>
        <taxon>Ascomycota</taxon>
        <taxon>Pezizomycotina</taxon>
        <taxon>Pezizomycetes</taxon>
        <taxon>Pezizales</taxon>
        <taxon>Ascobolaceae</taxon>
        <taxon>Ascobolus</taxon>
    </lineage>
</organism>
<gene>
    <name evidence="2" type="ORF">BJ508DRAFT_328169</name>
</gene>
<evidence type="ECO:0000313" key="2">
    <source>
        <dbReference type="EMBL" id="RPA79593.1"/>
    </source>
</evidence>
<proteinExistence type="predicted"/>
<accession>A0A3N4I0G4</accession>
<dbReference type="Proteomes" id="UP000275078">
    <property type="component" value="Unassembled WGS sequence"/>
</dbReference>
<feature type="compositionally biased region" description="Polar residues" evidence="1">
    <location>
        <begin position="178"/>
        <end position="188"/>
    </location>
</feature>
<feature type="compositionally biased region" description="Basic and acidic residues" evidence="1">
    <location>
        <begin position="139"/>
        <end position="148"/>
    </location>
</feature>
<evidence type="ECO:0000313" key="3">
    <source>
        <dbReference type="Proteomes" id="UP000275078"/>
    </source>
</evidence>
<dbReference type="EMBL" id="ML119697">
    <property type="protein sequence ID" value="RPA79593.1"/>
    <property type="molecule type" value="Genomic_DNA"/>
</dbReference>
<feature type="compositionally biased region" description="Basic and acidic residues" evidence="1">
    <location>
        <begin position="161"/>
        <end position="175"/>
    </location>
</feature>
<name>A0A3N4I0G4_ASCIM</name>
<sequence>MTTLLVSSYPLMPGSFIDDYDLSLPDSPSLAPATTTRKTAVGNSEAGLTSRKVLRDLDRANSTTNNFGRSRLKSPKPATLRRCLRRTNQHWRHVGWRFSNGGHLNKASVKARRCNSEHFDPDATLIGSQDGDFAFKTGKGKDDTKDSSTHLLGSPKCASKGLKEHSPAGEERKDMQQIGATSSSSIALQNADPGFPSPLSPTRTRWEQDGNKSSVIDAINGGLSALANSTEPGEPKTQYPTQPPSFPSRSTPSLRGSSHSQGKELTDVLPASSSRSRSTSCLAEENNPKRMVNPMVSTAPAHLKPKYVPIYSYPTLSSLMEDLEPSLSTFLRISKLASAHPQPESLRILLDHKRCGRSSLTMPFWYELTSAWFKTDMFGVVYVSPLEAFEIYKNTRLYGSFNEDRQDFSAILESLRPDKTAITMAMKGKLMLRHAARIAKLVDKTILDSLSQDCSVARKLSLFVVVPFGPEPRPPSNQLPFIPPPMCIGFDKGLLHSWYASKVLCGAEQAEVSSICRSRRTALRSYRQGVVEIFPNTRMMTPEVIHTSQTPIRDWVLNLIHCRPTVDYIVCILRHLRNSEAESDQWLFQELIMRKNATDSVHISSILGANAGHLVENIARFNLLMSWWLSDRRNADDDPPPRFKAQTLALETPSPTKLAKNTRDIWASWQEQGRMSVHKCPPLASSTPITKTYSRITWKLEPKTSVPKKPIKSTNAQDSAQHSPDVGTAAKEGSTKNVTSQGTQTRKTKPKPHSCLKKRFQLRAYRNFVTCTRRQVRCIIKKELGFALAAAFSAGRASHHVPASPIPQETKTQHDSLVRDAGASLDGDAESSANGKGGKGSTMIATPSCDVGVSHSPHISKLPKESSFVVSLPIWKRIRDGTLKTPRYRPDTVKSYNDNNPLVFSPSKRPTPPDVLRDIARQKLKDRLDFYLQAEDQKYLRNLQQSISVPAYIGNLEPFGEFTLSSAPQIGLCITVAQVEKYLEDWCLSRTLLLAEKYQSTMMKGISLQGGFMRTNGVIACIESCKCHYNAVRRPRVALSDTSSPEDLANLLHRIKEDMDKGFSEASPNDWRLQDYFKHDLIMALPSSNSVAAAENNTSKAAVLQPKAIISSVCAPSATQQDTNHERFMAAWKQAAGQDASNRLSAVMQTSVSLQPTASSTAPLSGPAKDTASPASKRPQVTSSTVALSSPKDAKPLAQPVHTPFQASAPKAASPSRTRPQMISAPASTTSAHQADVSASRPLYLSELVGSSGISPDAFHRIEVYSNCFPDTSTVRIFADRAYTNPSGVSPFWFRLTSLWLEGFPGESALGARAVKVMESTKSATSDSNLRQRQASENSTMGYSDILQHLRQTAHIKNVNGQPVISVAICGKILLKDAARTEKCVHTAARAKLSSYCEAASKLGLSTIIEFTTDRSGQLLFTPPPRDIGTEKHLLIQWHLSRTLFSKELAENFTSLDGFHFAPDILPGNMFPPHVLSQSNFLSVESIYRAYIGQNIGLMTAADSFINGSQYIDRSPPMFYKLAVLTSLRNSVFEVDRWLFSELILGKTSYNSIHIACVQGVWAEVLHSVVERLEVALVSWIRRTSIHGLHGIQTSRDDVGALVNRMVEVCAFVALLKFGVQHGNVIAKAIEGMTW</sequence>
<reference evidence="2 3" key="1">
    <citation type="journal article" date="2018" name="Nat. Ecol. Evol.">
        <title>Pezizomycetes genomes reveal the molecular basis of ectomycorrhizal truffle lifestyle.</title>
        <authorList>
            <person name="Murat C."/>
            <person name="Payen T."/>
            <person name="Noel B."/>
            <person name="Kuo A."/>
            <person name="Morin E."/>
            <person name="Chen J."/>
            <person name="Kohler A."/>
            <person name="Krizsan K."/>
            <person name="Balestrini R."/>
            <person name="Da Silva C."/>
            <person name="Montanini B."/>
            <person name="Hainaut M."/>
            <person name="Levati E."/>
            <person name="Barry K.W."/>
            <person name="Belfiori B."/>
            <person name="Cichocki N."/>
            <person name="Clum A."/>
            <person name="Dockter R.B."/>
            <person name="Fauchery L."/>
            <person name="Guy J."/>
            <person name="Iotti M."/>
            <person name="Le Tacon F."/>
            <person name="Lindquist E.A."/>
            <person name="Lipzen A."/>
            <person name="Malagnac F."/>
            <person name="Mello A."/>
            <person name="Molinier V."/>
            <person name="Miyauchi S."/>
            <person name="Poulain J."/>
            <person name="Riccioni C."/>
            <person name="Rubini A."/>
            <person name="Sitrit Y."/>
            <person name="Splivallo R."/>
            <person name="Traeger S."/>
            <person name="Wang M."/>
            <person name="Zifcakova L."/>
            <person name="Wipf D."/>
            <person name="Zambonelli A."/>
            <person name="Paolocci F."/>
            <person name="Nowrousian M."/>
            <person name="Ottonello S."/>
            <person name="Baldrian P."/>
            <person name="Spatafora J.W."/>
            <person name="Henrissat B."/>
            <person name="Nagy L.G."/>
            <person name="Aury J.M."/>
            <person name="Wincker P."/>
            <person name="Grigoriev I.V."/>
            <person name="Bonfante P."/>
            <person name="Martin F.M."/>
        </authorList>
    </citation>
    <scope>NUCLEOTIDE SEQUENCE [LARGE SCALE GENOMIC DNA]</scope>
    <source>
        <strain evidence="2 3">RN42</strain>
    </source>
</reference>
<feature type="compositionally biased region" description="Polar residues" evidence="1">
    <location>
        <begin position="735"/>
        <end position="745"/>
    </location>
</feature>
<feature type="region of interest" description="Disordered" evidence="1">
    <location>
        <begin position="137"/>
        <end position="208"/>
    </location>
</feature>
<feature type="region of interest" description="Disordered" evidence="1">
    <location>
        <begin position="225"/>
        <end position="288"/>
    </location>
</feature>
<feature type="compositionally biased region" description="Polar residues" evidence="1">
    <location>
        <begin position="712"/>
        <end position="722"/>
    </location>
</feature>
<protein>
    <submittedName>
        <fullName evidence="2">Uncharacterized protein</fullName>
    </submittedName>
</protein>
<feature type="compositionally biased region" description="Basic residues" evidence="1">
    <location>
        <begin position="746"/>
        <end position="755"/>
    </location>
</feature>
<feature type="compositionally biased region" description="Polar residues" evidence="1">
    <location>
        <begin position="1179"/>
        <end position="1188"/>
    </location>
</feature>
<keyword evidence="3" id="KW-1185">Reference proteome</keyword>
<feature type="compositionally biased region" description="Polar residues" evidence="1">
    <location>
        <begin position="1215"/>
        <end position="1233"/>
    </location>
</feature>